<gene>
    <name evidence="1" type="ORF">EJB05_10277</name>
</gene>
<evidence type="ECO:0000313" key="2">
    <source>
        <dbReference type="Proteomes" id="UP000324897"/>
    </source>
</evidence>
<feature type="non-terminal residue" evidence="1">
    <location>
        <position position="1"/>
    </location>
</feature>
<name>A0A5J9W782_9POAL</name>
<dbReference type="Pfam" id="PF07893">
    <property type="entry name" value="DUF1668"/>
    <property type="match status" value="1"/>
</dbReference>
<dbReference type="Gramene" id="TVU43783">
    <property type="protein sequence ID" value="TVU43783"/>
    <property type="gene ID" value="EJB05_10277"/>
</dbReference>
<dbReference type="InterPro" id="IPR012871">
    <property type="entry name" value="DUF1668_ORYSA"/>
</dbReference>
<dbReference type="EMBL" id="RWGY01000005">
    <property type="protein sequence ID" value="TVU43783.1"/>
    <property type="molecule type" value="Genomic_DNA"/>
</dbReference>
<dbReference type="AlphaFoldDB" id="A0A5J9W782"/>
<accession>A0A5J9W782</accession>
<protein>
    <submittedName>
        <fullName evidence="1">Uncharacterized protein</fullName>
    </submittedName>
</protein>
<keyword evidence="2" id="KW-1185">Reference proteome</keyword>
<comment type="caution">
    <text evidence="1">The sequence shown here is derived from an EMBL/GenBank/DDBJ whole genome shotgun (WGS) entry which is preliminary data.</text>
</comment>
<dbReference type="Proteomes" id="UP000324897">
    <property type="component" value="Unassembled WGS sequence"/>
</dbReference>
<evidence type="ECO:0000313" key="1">
    <source>
        <dbReference type="EMBL" id="TVU43783.1"/>
    </source>
</evidence>
<proteinExistence type="predicted"/>
<sequence length="75" mass="8380">MTGEKLVCAYSEGFMTATLAYMGNSRFCLVQSRARDGRQDGCVLHVTVFGVKYDRKGELQISNQRSARSFLVRPA</sequence>
<dbReference type="OrthoDB" id="582849at2759"/>
<reference evidence="1 2" key="1">
    <citation type="journal article" date="2019" name="Sci. Rep.">
        <title>A high-quality genome of Eragrostis curvula grass provides insights into Poaceae evolution and supports new strategies to enhance forage quality.</title>
        <authorList>
            <person name="Carballo J."/>
            <person name="Santos B.A.C.M."/>
            <person name="Zappacosta D."/>
            <person name="Garbus I."/>
            <person name="Selva J.P."/>
            <person name="Gallo C.A."/>
            <person name="Diaz A."/>
            <person name="Albertini E."/>
            <person name="Caccamo M."/>
            <person name="Echenique V."/>
        </authorList>
    </citation>
    <scope>NUCLEOTIDE SEQUENCE [LARGE SCALE GENOMIC DNA]</scope>
    <source>
        <strain evidence="2">cv. Victoria</strain>
        <tissue evidence="1">Leaf</tissue>
    </source>
</reference>
<organism evidence="1 2">
    <name type="scientific">Eragrostis curvula</name>
    <name type="common">weeping love grass</name>
    <dbReference type="NCBI Taxonomy" id="38414"/>
    <lineage>
        <taxon>Eukaryota</taxon>
        <taxon>Viridiplantae</taxon>
        <taxon>Streptophyta</taxon>
        <taxon>Embryophyta</taxon>
        <taxon>Tracheophyta</taxon>
        <taxon>Spermatophyta</taxon>
        <taxon>Magnoliopsida</taxon>
        <taxon>Liliopsida</taxon>
        <taxon>Poales</taxon>
        <taxon>Poaceae</taxon>
        <taxon>PACMAD clade</taxon>
        <taxon>Chloridoideae</taxon>
        <taxon>Eragrostideae</taxon>
        <taxon>Eragrostidinae</taxon>
        <taxon>Eragrostis</taxon>
    </lineage>
</organism>